<dbReference type="Proteomes" id="UP000055024">
    <property type="component" value="Unassembled WGS sequence"/>
</dbReference>
<feature type="region of interest" description="Disordered" evidence="1">
    <location>
        <begin position="1"/>
        <end position="22"/>
    </location>
</feature>
<dbReference type="AlphaFoldDB" id="A0A0V1GTP0"/>
<proteinExistence type="predicted"/>
<feature type="compositionally biased region" description="Polar residues" evidence="1">
    <location>
        <begin position="1"/>
        <end position="17"/>
    </location>
</feature>
<evidence type="ECO:0000256" key="1">
    <source>
        <dbReference type="SAM" id="MobiDB-lite"/>
    </source>
</evidence>
<dbReference type="EMBL" id="JYDP01000315">
    <property type="protein sequence ID" value="KRZ01236.1"/>
    <property type="molecule type" value="Genomic_DNA"/>
</dbReference>
<reference evidence="2 3" key="1">
    <citation type="submission" date="2015-01" db="EMBL/GenBank/DDBJ databases">
        <title>Evolution of Trichinella species and genotypes.</title>
        <authorList>
            <person name="Korhonen P.K."/>
            <person name="Edoardo P."/>
            <person name="Giuseppe L.R."/>
            <person name="Gasser R.B."/>
        </authorList>
    </citation>
    <scope>NUCLEOTIDE SEQUENCE [LARGE SCALE GENOMIC DNA]</scope>
    <source>
        <strain evidence="2">ISS1029</strain>
    </source>
</reference>
<evidence type="ECO:0000313" key="3">
    <source>
        <dbReference type="Proteomes" id="UP000055024"/>
    </source>
</evidence>
<evidence type="ECO:0000313" key="2">
    <source>
        <dbReference type="EMBL" id="KRZ01236.1"/>
    </source>
</evidence>
<sequence>MVFRSARNTSGDSSEPSKLSRNELILGHKDVSREDGQQCFVHLVHAITFLGGELQVHGEGPDRQPQRDNTGHIVDFTELAHQFQLVSISASHGRDSLGSLSHSGRTVISQSFHSTE</sequence>
<gene>
    <name evidence="2" type="ORF">T11_14223</name>
</gene>
<organism evidence="2 3">
    <name type="scientific">Trichinella zimbabwensis</name>
    <dbReference type="NCBI Taxonomy" id="268475"/>
    <lineage>
        <taxon>Eukaryota</taxon>
        <taxon>Metazoa</taxon>
        <taxon>Ecdysozoa</taxon>
        <taxon>Nematoda</taxon>
        <taxon>Enoplea</taxon>
        <taxon>Dorylaimia</taxon>
        <taxon>Trichinellida</taxon>
        <taxon>Trichinellidae</taxon>
        <taxon>Trichinella</taxon>
    </lineage>
</organism>
<comment type="caution">
    <text evidence="2">The sequence shown here is derived from an EMBL/GenBank/DDBJ whole genome shotgun (WGS) entry which is preliminary data.</text>
</comment>
<name>A0A0V1GTP0_9BILA</name>
<accession>A0A0V1GTP0</accession>
<protein>
    <submittedName>
        <fullName evidence="2">Uncharacterized protein</fullName>
    </submittedName>
</protein>
<keyword evidence="3" id="KW-1185">Reference proteome</keyword>